<dbReference type="Proteomes" id="UP000824118">
    <property type="component" value="Unassembled WGS sequence"/>
</dbReference>
<accession>A0A9D1LXH5</accession>
<name>A0A9D1LXH5_9FIRM</name>
<comment type="caution">
    <text evidence="7">The sequence shown here is derived from an EMBL/GenBank/DDBJ whole genome shotgun (WGS) entry which is preliminary data.</text>
</comment>
<evidence type="ECO:0000256" key="1">
    <source>
        <dbReference type="ARBA" id="ARBA00004496"/>
    </source>
</evidence>
<evidence type="ECO:0000256" key="3">
    <source>
        <dbReference type="ARBA" id="ARBA00018111"/>
    </source>
</evidence>
<dbReference type="EMBL" id="DVNG01000032">
    <property type="protein sequence ID" value="HIU49833.1"/>
    <property type="molecule type" value="Genomic_DNA"/>
</dbReference>
<comment type="function">
    <text evidence="5">Modulates RecA activity.</text>
</comment>
<dbReference type="Pfam" id="PF02631">
    <property type="entry name" value="RecX_HTH2"/>
    <property type="match status" value="1"/>
</dbReference>
<evidence type="ECO:0000259" key="6">
    <source>
        <dbReference type="Pfam" id="PF02631"/>
    </source>
</evidence>
<dbReference type="AlphaFoldDB" id="A0A9D1LXH5"/>
<dbReference type="GO" id="GO:0005737">
    <property type="term" value="C:cytoplasm"/>
    <property type="evidence" value="ECO:0007669"/>
    <property type="project" value="UniProtKB-SubCell"/>
</dbReference>
<evidence type="ECO:0000313" key="8">
    <source>
        <dbReference type="Proteomes" id="UP000824118"/>
    </source>
</evidence>
<feature type="domain" description="RecX second three-helical" evidence="6">
    <location>
        <begin position="104"/>
        <end position="143"/>
    </location>
</feature>
<dbReference type="InterPro" id="IPR036388">
    <property type="entry name" value="WH-like_DNA-bd_sf"/>
</dbReference>
<protein>
    <recommendedName>
        <fullName evidence="3 5">Regulatory protein RecX</fullName>
    </recommendedName>
</protein>
<sequence length="209" mass="24074">MIITGIEPRKKGLSTIYIDGEFAVKLDTKTILENRVKVGADIDDEQLHFLIQQSDLQRAKDKALWLISYRDHSSRELEDKISRTCNREAAKGAVERMEELGLINDENFARRYASQLYENKKLAKSAVIYKLCLKGIDKETASQIADELEPESDSQIYAVIEKKYKNALNDEKGRKRAVAGLQRMGYRYGDIKRVLNEFCDEQEFPAEEF</sequence>
<dbReference type="InterPro" id="IPR053924">
    <property type="entry name" value="RecX_HTH_2nd"/>
</dbReference>
<comment type="subcellular location">
    <subcellularLocation>
        <location evidence="1 5">Cytoplasm</location>
    </subcellularLocation>
</comment>
<evidence type="ECO:0000256" key="5">
    <source>
        <dbReference type="HAMAP-Rule" id="MF_01114"/>
    </source>
</evidence>
<reference evidence="7" key="1">
    <citation type="submission" date="2020-10" db="EMBL/GenBank/DDBJ databases">
        <authorList>
            <person name="Gilroy R."/>
        </authorList>
    </citation>
    <scope>NUCLEOTIDE SEQUENCE</scope>
    <source>
        <strain evidence="7">ChiGjej1B1-1684</strain>
    </source>
</reference>
<dbReference type="PANTHER" id="PTHR33602">
    <property type="entry name" value="REGULATORY PROTEIN RECX FAMILY PROTEIN"/>
    <property type="match status" value="1"/>
</dbReference>
<proteinExistence type="inferred from homology"/>
<dbReference type="InterPro" id="IPR003783">
    <property type="entry name" value="Regulatory_RecX"/>
</dbReference>
<dbReference type="PANTHER" id="PTHR33602:SF1">
    <property type="entry name" value="REGULATORY PROTEIN RECX FAMILY PROTEIN"/>
    <property type="match status" value="1"/>
</dbReference>
<dbReference type="HAMAP" id="MF_01114">
    <property type="entry name" value="RecX"/>
    <property type="match status" value="1"/>
</dbReference>
<gene>
    <name evidence="5" type="primary">recX</name>
    <name evidence="7" type="ORF">IAD22_02300</name>
</gene>
<evidence type="ECO:0000256" key="4">
    <source>
        <dbReference type="ARBA" id="ARBA00022490"/>
    </source>
</evidence>
<evidence type="ECO:0000256" key="2">
    <source>
        <dbReference type="ARBA" id="ARBA00009695"/>
    </source>
</evidence>
<evidence type="ECO:0000313" key="7">
    <source>
        <dbReference type="EMBL" id="HIU49833.1"/>
    </source>
</evidence>
<comment type="similarity">
    <text evidence="2 5">Belongs to the RecX family.</text>
</comment>
<dbReference type="GO" id="GO:0006282">
    <property type="term" value="P:regulation of DNA repair"/>
    <property type="evidence" value="ECO:0007669"/>
    <property type="project" value="UniProtKB-UniRule"/>
</dbReference>
<reference evidence="7" key="2">
    <citation type="journal article" date="2021" name="PeerJ">
        <title>Extensive microbial diversity within the chicken gut microbiome revealed by metagenomics and culture.</title>
        <authorList>
            <person name="Gilroy R."/>
            <person name="Ravi A."/>
            <person name="Getino M."/>
            <person name="Pursley I."/>
            <person name="Horton D.L."/>
            <person name="Alikhan N.F."/>
            <person name="Baker D."/>
            <person name="Gharbi K."/>
            <person name="Hall N."/>
            <person name="Watson M."/>
            <person name="Adriaenssens E.M."/>
            <person name="Foster-Nyarko E."/>
            <person name="Jarju S."/>
            <person name="Secka A."/>
            <person name="Antonio M."/>
            <person name="Oren A."/>
            <person name="Chaudhuri R.R."/>
            <person name="La Ragione R."/>
            <person name="Hildebrand F."/>
            <person name="Pallen M.J."/>
        </authorList>
    </citation>
    <scope>NUCLEOTIDE SEQUENCE</scope>
    <source>
        <strain evidence="7">ChiGjej1B1-1684</strain>
    </source>
</reference>
<keyword evidence="4 5" id="KW-0963">Cytoplasm</keyword>
<dbReference type="Gene3D" id="1.10.10.10">
    <property type="entry name" value="Winged helix-like DNA-binding domain superfamily/Winged helix DNA-binding domain"/>
    <property type="match status" value="1"/>
</dbReference>
<organism evidence="7 8">
    <name type="scientific">Candidatus Limousia pullorum</name>
    <dbReference type="NCBI Taxonomy" id="2840860"/>
    <lineage>
        <taxon>Bacteria</taxon>
        <taxon>Bacillati</taxon>
        <taxon>Bacillota</taxon>
        <taxon>Clostridia</taxon>
        <taxon>Eubacteriales</taxon>
        <taxon>Oscillospiraceae</taxon>
        <taxon>Oscillospiraceae incertae sedis</taxon>
        <taxon>Candidatus Limousia</taxon>
    </lineage>
</organism>